<dbReference type="Pfam" id="PF04198">
    <property type="entry name" value="Sugar-bind"/>
    <property type="match status" value="1"/>
</dbReference>
<proteinExistence type="inferred from homology"/>
<evidence type="ECO:0000256" key="4">
    <source>
        <dbReference type="ARBA" id="ARBA00023163"/>
    </source>
</evidence>
<comment type="caution">
    <text evidence="6">The sequence shown here is derived from an EMBL/GenBank/DDBJ whole genome shotgun (WGS) entry which is preliminary data.</text>
</comment>
<sequence>MDSEHSLSIRAAWLAYVGGYTQEQIAERLGVSRIKAQRLVAAAMQNGLVKFWVEGVPAECMALEDELMKTFGLKRAVVVPNTRDEDDGDEPGSEMAALAVAGARYLVRELEAGQLRAVGVGHGRTLAALVDRLPKLSLPDMRFVSLLGSLTRSSAANPFDVIARLAERTGGECFFLPVPFIADSQADAEVLRAQRGVQQVFGLIRDCQLCVVGVGDLGPNAHLQRTHSVTAAERQALIDAGAVGEVAGRFVTAEGRMVDSEMNGRAVGASLEDLRGREVLAVAGGTYKAGAIRAVLRSGVLTALIVDEATARQVLRPEVSAR</sequence>
<comment type="similarity">
    <text evidence="1">Belongs to the SorC transcriptional regulatory family.</text>
</comment>
<dbReference type="Gene3D" id="3.40.50.1360">
    <property type="match status" value="1"/>
</dbReference>
<keyword evidence="7" id="KW-1185">Reference proteome</keyword>
<dbReference type="Gene3D" id="1.10.10.10">
    <property type="entry name" value="Winged helix-like DNA-binding domain superfamily/Winged helix DNA-binding domain"/>
    <property type="match status" value="1"/>
</dbReference>
<dbReference type="InterPro" id="IPR037171">
    <property type="entry name" value="NagB/RpiA_transferase-like"/>
</dbReference>
<evidence type="ECO:0000256" key="3">
    <source>
        <dbReference type="ARBA" id="ARBA00023125"/>
    </source>
</evidence>
<keyword evidence="3" id="KW-0238">DNA-binding</keyword>
<dbReference type="AlphaFoldDB" id="A0A7C9TKL7"/>
<feature type="domain" description="Sugar-binding" evidence="5">
    <location>
        <begin position="58"/>
        <end position="316"/>
    </location>
</feature>
<organism evidence="6 7">
    <name type="scientific">Ideonella livida</name>
    <dbReference type="NCBI Taxonomy" id="2707176"/>
    <lineage>
        <taxon>Bacteria</taxon>
        <taxon>Pseudomonadati</taxon>
        <taxon>Pseudomonadota</taxon>
        <taxon>Betaproteobacteria</taxon>
        <taxon>Burkholderiales</taxon>
        <taxon>Sphaerotilaceae</taxon>
        <taxon>Ideonella</taxon>
    </lineage>
</organism>
<dbReference type="SUPFAM" id="SSF100950">
    <property type="entry name" value="NagB/RpiA/CoA transferase-like"/>
    <property type="match status" value="1"/>
</dbReference>
<dbReference type="RefSeq" id="WP_163458970.1">
    <property type="nucleotide sequence ID" value="NZ_JAAGOH010000024.1"/>
</dbReference>
<dbReference type="PANTHER" id="PTHR34294:SF1">
    <property type="entry name" value="TRANSCRIPTIONAL REGULATOR LSRR"/>
    <property type="match status" value="1"/>
</dbReference>
<gene>
    <name evidence="6" type="ORF">G3A44_17130</name>
</gene>
<evidence type="ECO:0000313" key="7">
    <source>
        <dbReference type="Proteomes" id="UP000484255"/>
    </source>
</evidence>
<keyword evidence="2" id="KW-0805">Transcription regulation</keyword>
<protein>
    <submittedName>
        <fullName evidence="6">Sugar-binding transcriptional regulator</fullName>
    </submittedName>
</protein>
<name>A0A7C9TKL7_9BURK</name>
<dbReference type="InterPro" id="IPR036388">
    <property type="entry name" value="WH-like_DNA-bd_sf"/>
</dbReference>
<dbReference type="Proteomes" id="UP000484255">
    <property type="component" value="Unassembled WGS sequence"/>
</dbReference>
<dbReference type="GO" id="GO:0030246">
    <property type="term" value="F:carbohydrate binding"/>
    <property type="evidence" value="ECO:0007669"/>
    <property type="project" value="InterPro"/>
</dbReference>
<evidence type="ECO:0000313" key="6">
    <source>
        <dbReference type="EMBL" id="NDY92919.1"/>
    </source>
</evidence>
<dbReference type="InterPro" id="IPR051054">
    <property type="entry name" value="SorC_transcr_regulators"/>
</dbReference>
<dbReference type="GO" id="GO:0003677">
    <property type="term" value="F:DNA binding"/>
    <property type="evidence" value="ECO:0007669"/>
    <property type="project" value="UniProtKB-KW"/>
</dbReference>
<keyword evidence="4" id="KW-0804">Transcription</keyword>
<dbReference type="PANTHER" id="PTHR34294">
    <property type="entry name" value="TRANSCRIPTIONAL REGULATOR-RELATED"/>
    <property type="match status" value="1"/>
</dbReference>
<reference evidence="6 7" key="1">
    <citation type="submission" date="2020-02" db="EMBL/GenBank/DDBJ databases">
        <title>Ideonella bacterium strain TBM-1.</title>
        <authorList>
            <person name="Chen W.-M."/>
        </authorList>
    </citation>
    <scope>NUCLEOTIDE SEQUENCE [LARGE SCALE GENOMIC DNA]</scope>
    <source>
        <strain evidence="6 7">TBM-1</strain>
    </source>
</reference>
<evidence type="ECO:0000256" key="1">
    <source>
        <dbReference type="ARBA" id="ARBA00010466"/>
    </source>
</evidence>
<evidence type="ECO:0000256" key="2">
    <source>
        <dbReference type="ARBA" id="ARBA00023015"/>
    </source>
</evidence>
<dbReference type="EMBL" id="JAAGOH010000024">
    <property type="protein sequence ID" value="NDY92919.1"/>
    <property type="molecule type" value="Genomic_DNA"/>
</dbReference>
<accession>A0A7C9TKL7</accession>
<dbReference type="InterPro" id="IPR007324">
    <property type="entry name" value="Sugar-bd_dom_put"/>
</dbReference>
<evidence type="ECO:0000259" key="5">
    <source>
        <dbReference type="Pfam" id="PF04198"/>
    </source>
</evidence>